<dbReference type="EMBL" id="BIMN01000001">
    <property type="protein sequence ID" value="GCE63262.1"/>
    <property type="molecule type" value="Genomic_DNA"/>
</dbReference>
<dbReference type="Proteomes" id="UP000324831">
    <property type="component" value="Unassembled WGS sequence"/>
</dbReference>
<dbReference type="InterPro" id="IPR022381">
    <property type="entry name" value="Uncharacterised_MG067"/>
</dbReference>
<evidence type="ECO:0000256" key="1">
    <source>
        <dbReference type="ARBA" id="ARBA00022475"/>
    </source>
</evidence>
<keyword evidence="3" id="KW-0449">Lipoprotein</keyword>
<organism evidence="3 4">
    <name type="scientific">Candidatus Mycoplasma haematohominis</name>
    <dbReference type="NCBI Taxonomy" id="1494318"/>
    <lineage>
        <taxon>Bacteria</taxon>
        <taxon>Bacillati</taxon>
        <taxon>Mycoplasmatota</taxon>
        <taxon>Mollicutes</taxon>
        <taxon>Mycoplasmataceae</taxon>
        <taxon>Mycoplasma</taxon>
    </lineage>
</organism>
<dbReference type="PRINTS" id="PR00840">
    <property type="entry name" value="Y06768FAMILY"/>
</dbReference>
<dbReference type="InterPro" id="IPR022382">
    <property type="entry name" value="Mycoplasma_peptidase_DUF31"/>
</dbReference>
<evidence type="ECO:0000313" key="4">
    <source>
        <dbReference type="Proteomes" id="UP000324831"/>
    </source>
</evidence>
<evidence type="ECO:0000313" key="3">
    <source>
        <dbReference type="EMBL" id="GCE63262.1"/>
    </source>
</evidence>
<protein>
    <submittedName>
        <fullName evidence="3">Membrane-associated lipoprotein</fullName>
    </submittedName>
</protein>
<dbReference type="InterPro" id="IPR009003">
    <property type="entry name" value="Peptidase_S1_PA"/>
</dbReference>
<sequence length="520" mass="60210">MKRTFLLSVLIPVFGATGLGLYYANNPSKWYANYIHIPFASENIELVEDLKKSQESGYSPSLAAYNSHNTKGVKEHWDSYDLRTYYPDYYQVRNKPINADRGQERIHIIQDYSIKIQTSCGSGTGWFLDYVLPTGSQKYPTKWFVATNAHVIDQISFWDNPYQQLLPQPRWRGCLRRGEYKTPVFLFKEKTKQISQTTDTKELVNFVPELWSKVSNYSIGNTYAYNASEPKAWGNSPEPEYLYFVEEDVKLFYAPMNYIGLNPRGLGYKWTKTNYYKDFAVLEIDFKNEETAKLITRDFYGKYDRTNGSLKNKALDFFSEELMLKKTSDQLFDEKVDYFIAGYASNVPDKYRSYGNYSPVRQGASRLTYLNHRLSSVDEHEIKNKNNQPIIGHVDVGQIDETFRYGNKTSIYWNGIPYNNWGYNYLLDNSILGAGASGSLATDENGHVIGLYRMYDASDKQGYVEPIRSKGLYENGKIIFPKYDLIEGDVGQISSFKQQVSKYYLSRGQKTSLSEFRKWT</sequence>
<keyword evidence="1" id="KW-1003">Cell membrane</keyword>
<accession>A0A478FPU6</accession>
<dbReference type="NCBIfam" id="NF045841">
    <property type="entry name" value="Ig_SerProt_MIP"/>
    <property type="match status" value="1"/>
</dbReference>
<feature type="domain" description="DUF31" evidence="2">
    <location>
        <begin position="114"/>
        <end position="452"/>
    </location>
</feature>
<reference evidence="3 4" key="1">
    <citation type="submission" date="2019-01" db="EMBL/GenBank/DDBJ databases">
        <title>Draft genome sequences of Candidatus Mycoplasma haemohominis SWG34-3 identified from a patient with pyrexia, anemia and liver dysfunction.</title>
        <authorList>
            <person name="Sekizuka T."/>
            <person name="Hattori N."/>
            <person name="Katano H."/>
            <person name="Takuma T."/>
            <person name="Ito T."/>
            <person name="Arai N."/>
            <person name="Yanai R."/>
            <person name="Ishii S."/>
            <person name="Miura Y."/>
            <person name="Tokunaga T."/>
            <person name="Watanabe H."/>
            <person name="Nomura N."/>
            <person name="Eguchi J."/>
            <person name="Arai T."/>
            <person name="Hasegawa H."/>
            <person name="Nakamaki T."/>
            <person name="Wakita T."/>
            <person name="Niki Y."/>
            <person name="Kuroda M."/>
        </authorList>
    </citation>
    <scope>NUCLEOTIDE SEQUENCE [LARGE SCALE GENOMIC DNA]</scope>
    <source>
        <strain evidence="3">SWG34-3</strain>
    </source>
</reference>
<comment type="caution">
    <text evidence="3">The sequence shown here is derived from an EMBL/GenBank/DDBJ whole genome shotgun (WGS) entry which is preliminary data.</text>
</comment>
<proteinExistence type="predicted"/>
<evidence type="ECO:0000259" key="2">
    <source>
        <dbReference type="Pfam" id="PF01732"/>
    </source>
</evidence>
<dbReference type="Pfam" id="PF01732">
    <property type="entry name" value="Mycop_pep_DUF31"/>
    <property type="match status" value="1"/>
</dbReference>
<dbReference type="SUPFAM" id="SSF50494">
    <property type="entry name" value="Trypsin-like serine proteases"/>
    <property type="match status" value="1"/>
</dbReference>
<dbReference type="AlphaFoldDB" id="A0A478FPU6"/>
<name>A0A478FPU6_9MOLU</name>
<gene>
    <name evidence="3" type="ORF">MHSWG343_02480</name>
</gene>
<keyword evidence="1" id="KW-0472">Membrane</keyword>